<proteinExistence type="predicted"/>
<feature type="compositionally biased region" description="Acidic residues" evidence="1">
    <location>
        <begin position="56"/>
        <end position="71"/>
    </location>
</feature>
<protein>
    <submittedName>
        <fullName evidence="3">Uncharacterized protein</fullName>
    </submittedName>
</protein>
<evidence type="ECO:0000313" key="3">
    <source>
        <dbReference type="EnsemblPlants" id="TuG1812G0400002235.01.T01.cds322978"/>
    </source>
</evidence>
<feature type="transmembrane region" description="Helical" evidence="2">
    <location>
        <begin position="15"/>
        <end position="37"/>
    </location>
</feature>
<gene>
    <name evidence="3" type="primary">LOC125551931</name>
</gene>
<evidence type="ECO:0000256" key="2">
    <source>
        <dbReference type="SAM" id="Phobius"/>
    </source>
</evidence>
<keyword evidence="2" id="KW-1133">Transmembrane helix</keyword>
<feature type="region of interest" description="Disordered" evidence="1">
    <location>
        <begin position="170"/>
        <end position="203"/>
    </location>
</feature>
<keyword evidence="2" id="KW-0812">Transmembrane</keyword>
<reference evidence="3" key="2">
    <citation type="submission" date="2018-03" db="EMBL/GenBank/DDBJ databases">
        <title>The Triticum urartu genome reveals the dynamic nature of wheat genome evolution.</title>
        <authorList>
            <person name="Ling H."/>
            <person name="Ma B."/>
            <person name="Shi X."/>
            <person name="Liu H."/>
            <person name="Dong L."/>
            <person name="Sun H."/>
            <person name="Cao Y."/>
            <person name="Gao Q."/>
            <person name="Zheng S."/>
            <person name="Li Y."/>
            <person name="Yu Y."/>
            <person name="Du H."/>
            <person name="Qi M."/>
            <person name="Li Y."/>
            <person name="Yu H."/>
            <person name="Cui Y."/>
            <person name="Wang N."/>
            <person name="Chen C."/>
            <person name="Wu H."/>
            <person name="Zhao Y."/>
            <person name="Zhang J."/>
            <person name="Li Y."/>
            <person name="Zhou W."/>
            <person name="Zhang B."/>
            <person name="Hu W."/>
            <person name="Eijk M."/>
            <person name="Tang J."/>
            <person name="Witsenboer H."/>
            <person name="Zhao S."/>
            <person name="Li Z."/>
            <person name="Zhang A."/>
            <person name="Wang D."/>
            <person name="Liang C."/>
        </authorList>
    </citation>
    <scope>NUCLEOTIDE SEQUENCE [LARGE SCALE GENOMIC DNA]</scope>
    <source>
        <strain evidence="3">cv. G1812</strain>
    </source>
</reference>
<keyword evidence="4" id="KW-1185">Reference proteome</keyword>
<dbReference type="Proteomes" id="UP000015106">
    <property type="component" value="Chromosome 4"/>
</dbReference>
<evidence type="ECO:0000256" key="1">
    <source>
        <dbReference type="SAM" id="MobiDB-lite"/>
    </source>
</evidence>
<name>A0A8R7Q3V5_TRIUA</name>
<reference evidence="3" key="3">
    <citation type="submission" date="2022-06" db="UniProtKB">
        <authorList>
            <consortium name="EnsemblPlants"/>
        </authorList>
    </citation>
    <scope>IDENTIFICATION</scope>
</reference>
<dbReference type="AlphaFoldDB" id="A0A8R7Q3V5"/>
<accession>A0A8R7Q3V5</accession>
<feature type="compositionally biased region" description="Low complexity" evidence="1">
    <location>
        <begin position="136"/>
        <end position="158"/>
    </location>
</feature>
<organism evidence="3 4">
    <name type="scientific">Triticum urartu</name>
    <name type="common">Red wild einkorn</name>
    <name type="synonym">Crithodium urartu</name>
    <dbReference type="NCBI Taxonomy" id="4572"/>
    <lineage>
        <taxon>Eukaryota</taxon>
        <taxon>Viridiplantae</taxon>
        <taxon>Streptophyta</taxon>
        <taxon>Embryophyta</taxon>
        <taxon>Tracheophyta</taxon>
        <taxon>Spermatophyta</taxon>
        <taxon>Magnoliopsida</taxon>
        <taxon>Liliopsida</taxon>
        <taxon>Poales</taxon>
        <taxon>Poaceae</taxon>
        <taxon>BOP clade</taxon>
        <taxon>Pooideae</taxon>
        <taxon>Triticodae</taxon>
        <taxon>Triticeae</taxon>
        <taxon>Triticinae</taxon>
        <taxon>Triticum</taxon>
    </lineage>
</organism>
<dbReference type="Gramene" id="TuG1812G0400002235.01.T01">
    <property type="protein sequence ID" value="TuG1812G0400002235.01.T01.cds322978"/>
    <property type="gene ID" value="TuG1812G0400002235.01"/>
</dbReference>
<evidence type="ECO:0000313" key="4">
    <source>
        <dbReference type="Proteomes" id="UP000015106"/>
    </source>
</evidence>
<dbReference type="EnsemblPlants" id="TuG1812G0400002235.01.T01">
    <property type="protein sequence ID" value="TuG1812G0400002235.01.T01.cds322978"/>
    <property type="gene ID" value="TuG1812G0400002235.01"/>
</dbReference>
<keyword evidence="2" id="KW-0472">Membrane</keyword>
<feature type="region of interest" description="Disordered" evidence="1">
    <location>
        <begin position="121"/>
        <end position="158"/>
    </location>
</feature>
<reference evidence="4" key="1">
    <citation type="journal article" date="2013" name="Nature">
        <title>Draft genome of the wheat A-genome progenitor Triticum urartu.</title>
        <authorList>
            <person name="Ling H.Q."/>
            <person name="Zhao S."/>
            <person name="Liu D."/>
            <person name="Wang J."/>
            <person name="Sun H."/>
            <person name="Zhang C."/>
            <person name="Fan H."/>
            <person name="Li D."/>
            <person name="Dong L."/>
            <person name="Tao Y."/>
            <person name="Gao C."/>
            <person name="Wu H."/>
            <person name="Li Y."/>
            <person name="Cui Y."/>
            <person name="Guo X."/>
            <person name="Zheng S."/>
            <person name="Wang B."/>
            <person name="Yu K."/>
            <person name="Liang Q."/>
            <person name="Yang W."/>
            <person name="Lou X."/>
            <person name="Chen J."/>
            <person name="Feng M."/>
            <person name="Jian J."/>
            <person name="Zhang X."/>
            <person name="Luo G."/>
            <person name="Jiang Y."/>
            <person name="Liu J."/>
            <person name="Wang Z."/>
            <person name="Sha Y."/>
            <person name="Zhang B."/>
            <person name="Wu H."/>
            <person name="Tang D."/>
            <person name="Shen Q."/>
            <person name="Xue P."/>
            <person name="Zou S."/>
            <person name="Wang X."/>
            <person name="Liu X."/>
            <person name="Wang F."/>
            <person name="Yang Y."/>
            <person name="An X."/>
            <person name="Dong Z."/>
            <person name="Zhang K."/>
            <person name="Zhang X."/>
            <person name="Luo M.C."/>
            <person name="Dvorak J."/>
            <person name="Tong Y."/>
            <person name="Wang J."/>
            <person name="Yang H."/>
            <person name="Li Z."/>
            <person name="Wang D."/>
            <person name="Zhang A."/>
            <person name="Wang J."/>
        </authorList>
    </citation>
    <scope>NUCLEOTIDE SEQUENCE</scope>
    <source>
        <strain evidence="4">cv. G1812</strain>
    </source>
</reference>
<feature type="region of interest" description="Disordered" evidence="1">
    <location>
        <begin position="50"/>
        <end position="103"/>
    </location>
</feature>
<feature type="compositionally biased region" description="Pro residues" evidence="1">
    <location>
        <begin position="184"/>
        <end position="193"/>
    </location>
</feature>
<sequence length="216" mass="23025">MTLSLDAHEGENCHAFSGLAAAAGASCAWALPGSLLLRWRSMSLRITHRRDPRADDADDEEEVDEDEEERDEAVTGGGASCAPVERDTEPRSGAGTSALRSLSRGDGLRIGDIDRARRCTEPLRNVGSRPRAGPWRRSLSSSSLSGSRSGSGDRVSGRIWPFWKSSSAEIMCSPGPPNSNSASPSPPYPPPLGAPAAAEEDENNRWWMGLAGALKK</sequence>